<feature type="non-terminal residue" evidence="2">
    <location>
        <position position="272"/>
    </location>
</feature>
<proteinExistence type="predicted"/>
<reference evidence="2" key="1">
    <citation type="journal article" date="2014" name="Front. Microbiol.">
        <title>High frequency of phylogenetically diverse reductive dehalogenase-homologous genes in deep subseafloor sedimentary metagenomes.</title>
        <authorList>
            <person name="Kawai M."/>
            <person name="Futagami T."/>
            <person name="Toyoda A."/>
            <person name="Takaki Y."/>
            <person name="Nishi S."/>
            <person name="Hori S."/>
            <person name="Arai W."/>
            <person name="Tsubouchi T."/>
            <person name="Morono Y."/>
            <person name="Uchiyama I."/>
            <person name="Ito T."/>
            <person name="Fujiyama A."/>
            <person name="Inagaki F."/>
            <person name="Takami H."/>
        </authorList>
    </citation>
    <scope>NUCLEOTIDE SEQUENCE</scope>
    <source>
        <strain evidence="2">Expedition CK06-06</strain>
    </source>
</reference>
<comment type="caution">
    <text evidence="2">The sequence shown here is derived from an EMBL/GenBank/DDBJ whole genome shotgun (WGS) entry which is preliminary data.</text>
</comment>
<keyword evidence="1" id="KW-0472">Membrane</keyword>
<name>X1C9D7_9ZZZZ</name>
<feature type="transmembrane region" description="Helical" evidence="1">
    <location>
        <begin position="209"/>
        <end position="231"/>
    </location>
</feature>
<accession>X1C9D7</accession>
<feature type="non-terminal residue" evidence="2">
    <location>
        <position position="1"/>
    </location>
</feature>
<evidence type="ECO:0000313" key="2">
    <source>
        <dbReference type="EMBL" id="GAG80951.1"/>
    </source>
</evidence>
<protein>
    <recommendedName>
        <fullName evidence="3">Phage portal protein</fullName>
    </recommendedName>
</protein>
<keyword evidence="1" id="KW-0812">Transmembrane</keyword>
<feature type="transmembrane region" description="Helical" evidence="1">
    <location>
        <begin position="182"/>
        <end position="203"/>
    </location>
</feature>
<organism evidence="2">
    <name type="scientific">marine sediment metagenome</name>
    <dbReference type="NCBI Taxonomy" id="412755"/>
    <lineage>
        <taxon>unclassified sequences</taxon>
        <taxon>metagenomes</taxon>
        <taxon>ecological metagenomes</taxon>
    </lineage>
</organism>
<evidence type="ECO:0000256" key="1">
    <source>
        <dbReference type="SAM" id="Phobius"/>
    </source>
</evidence>
<gene>
    <name evidence="2" type="ORF">S01H4_25961</name>
</gene>
<evidence type="ECO:0008006" key="3">
    <source>
        <dbReference type="Google" id="ProtNLM"/>
    </source>
</evidence>
<sequence length="272" mass="30073">IKGRGDEDFMAVLWNMKVIAKVNGDSYSIVKRTKEGDVLNILPISPEHMRVTFNKQGRITKYTDKRTKKDYKPQEILHFSNDRVADEMGGTSVIATVQWALDARNEAMRDWRRISHISTVRILYVDEDDKPRLAALKTEYAAAINKGEVLIITGAPKDAGFQDLVLPNAEAFLAWIRYLENFIYIAIGIPKVIMLVKTVMPVVGSTPFLTAASIFSPSSTTPCIVFLIVFISPPLKSIAAPTPIAAPASLVKPPKPEPNFALMLAPRPAPAD</sequence>
<dbReference type="AlphaFoldDB" id="X1C9D7"/>
<dbReference type="EMBL" id="BART01012436">
    <property type="protein sequence ID" value="GAG80951.1"/>
    <property type="molecule type" value="Genomic_DNA"/>
</dbReference>
<keyword evidence="1" id="KW-1133">Transmembrane helix</keyword>